<sequence>MKTNVRKKKKQPAALSHTARKRLVSESRALGLTQREYLELITQLAATLRQNVWPKPIKNSEILRTIVENPALLQMMVSLAGTLYRSTRDDEETKIEATSDKPDAGPSTERDATAERAHSLNTVRSAAPAPSPSPERARYVRDPLTGRPIAIHAPTHSPQ</sequence>
<proteinExistence type="predicted"/>
<protein>
    <submittedName>
        <fullName evidence="2">Uncharacterized protein</fullName>
    </submittedName>
</protein>
<evidence type="ECO:0000256" key="1">
    <source>
        <dbReference type="SAM" id="MobiDB-lite"/>
    </source>
</evidence>
<dbReference type="EMBL" id="MWPS01000021">
    <property type="protein sequence ID" value="OPG16239.1"/>
    <property type="molecule type" value="Genomic_DNA"/>
</dbReference>
<feature type="region of interest" description="Disordered" evidence="1">
    <location>
        <begin position="1"/>
        <end position="20"/>
    </location>
</feature>
<feature type="compositionally biased region" description="Basic residues" evidence="1">
    <location>
        <begin position="1"/>
        <end position="11"/>
    </location>
</feature>
<reference evidence="2 3" key="1">
    <citation type="submission" date="2017-02" db="EMBL/GenBank/DDBJ databases">
        <title>Draft genome of Acidibacillus ferrooxidans Huett2.</title>
        <authorList>
            <person name="Schopf S."/>
        </authorList>
    </citation>
    <scope>NUCLEOTIDE SEQUENCE [LARGE SCALE GENOMIC DNA]</scope>
    <source>
        <strain evidence="2 3">Huett2</strain>
    </source>
</reference>
<accession>A0A1V4ETK2</accession>
<feature type="compositionally biased region" description="Basic and acidic residues" evidence="1">
    <location>
        <begin position="94"/>
        <end position="118"/>
    </location>
</feature>
<dbReference type="AlphaFoldDB" id="A0A1V4ETK2"/>
<feature type="region of interest" description="Disordered" evidence="1">
    <location>
        <begin position="85"/>
        <end position="159"/>
    </location>
</feature>
<organism evidence="2 3">
    <name type="scientific">Ferroacidibacillus organovorans</name>
    <dbReference type="NCBI Taxonomy" id="1765683"/>
    <lineage>
        <taxon>Bacteria</taxon>
        <taxon>Bacillati</taxon>
        <taxon>Bacillota</taxon>
        <taxon>Bacilli</taxon>
        <taxon>Bacillales</taxon>
        <taxon>Alicyclobacillaceae</taxon>
        <taxon>Ferroacidibacillus</taxon>
    </lineage>
</organism>
<name>A0A1V4ETK2_9BACL</name>
<evidence type="ECO:0000313" key="3">
    <source>
        <dbReference type="Proteomes" id="UP000190229"/>
    </source>
</evidence>
<keyword evidence="3" id="KW-1185">Reference proteome</keyword>
<gene>
    <name evidence="2" type="ORF">B2M26_07980</name>
</gene>
<dbReference type="Proteomes" id="UP000190229">
    <property type="component" value="Unassembled WGS sequence"/>
</dbReference>
<comment type="caution">
    <text evidence="2">The sequence shown here is derived from an EMBL/GenBank/DDBJ whole genome shotgun (WGS) entry which is preliminary data.</text>
</comment>
<evidence type="ECO:0000313" key="2">
    <source>
        <dbReference type="EMBL" id="OPG16239.1"/>
    </source>
</evidence>
<dbReference type="RefSeq" id="WP_079290524.1">
    <property type="nucleotide sequence ID" value="NZ_MWPS01000021.1"/>
</dbReference>